<dbReference type="GO" id="GO:0008984">
    <property type="term" value="F:protein-glutamate methylesterase activity"/>
    <property type="evidence" value="ECO:0007669"/>
    <property type="project" value="UniProtKB-UniRule"/>
</dbReference>
<keyword evidence="4" id="KW-0963">Cytoplasm</keyword>
<dbReference type="Pfam" id="PF00072">
    <property type="entry name" value="Response_reg"/>
    <property type="match status" value="1"/>
</dbReference>
<dbReference type="InterPro" id="IPR011006">
    <property type="entry name" value="CheY-like_superfamily"/>
</dbReference>
<evidence type="ECO:0000259" key="7">
    <source>
        <dbReference type="PROSITE" id="PS50110"/>
    </source>
</evidence>
<gene>
    <name evidence="4" type="primary">cheB</name>
    <name evidence="9" type="ORF">M972_11423</name>
</gene>
<evidence type="ECO:0000256" key="1">
    <source>
        <dbReference type="ARBA" id="ARBA00022801"/>
    </source>
</evidence>
<evidence type="ECO:0000313" key="9">
    <source>
        <dbReference type="EMBL" id="PFH01684.1"/>
    </source>
</evidence>
<evidence type="ECO:0000256" key="5">
    <source>
        <dbReference type="PROSITE-ProRule" id="PRU00050"/>
    </source>
</evidence>
<dbReference type="EMBL" id="PDBW01000001">
    <property type="protein sequence ID" value="PFH01684.1"/>
    <property type="molecule type" value="Genomic_DNA"/>
</dbReference>
<dbReference type="PANTHER" id="PTHR42872">
    <property type="entry name" value="PROTEIN-GLUTAMATE METHYLESTERASE/PROTEIN-GLUTAMINE GLUTAMINASE"/>
    <property type="match status" value="1"/>
</dbReference>
<comment type="similarity">
    <text evidence="4">Belongs to the CheB family.</text>
</comment>
<comment type="domain">
    <text evidence="4">Contains a C-terminal catalytic domain, and an N-terminal region which modulates catalytic activity.</text>
</comment>
<dbReference type="Proteomes" id="UP000223596">
    <property type="component" value="Unassembled WGS sequence"/>
</dbReference>
<name>A0AB36TCI0_ACETH</name>
<dbReference type="GO" id="GO:0006935">
    <property type="term" value="P:chemotaxis"/>
    <property type="evidence" value="ECO:0007669"/>
    <property type="project" value="UniProtKB-UniRule"/>
</dbReference>
<comment type="function">
    <text evidence="4">Involved in chemotaxis. Part of a chemotaxis signal transduction system that modulates chemotaxis in response to various stimuli. Catalyzes the demethylation of specific methylglutamate residues introduced into the chemoreceptors (methyl-accepting chemotaxis proteins or MCP) by CheR. Also mediates the irreversible deamidation of specific glutamine residues to glutamic acid.</text>
</comment>
<proteinExistence type="inferred from homology"/>
<comment type="subcellular location">
    <subcellularLocation>
        <location evidence="4">Cytoplasm</location>
    </subcellularLocation>
</comment>
<dbReference type="EC" id="3.1.1.61" evidence="4"/>
<comment type="catalytic activity">
    <reaction evidence="3 4">
        <text>[protein]-L-glutamate 5-O-methyl ester + H2O = L-glutamyl-[protein] + methanol + H(+)</text>
        <dbReference type="Rhea" id="RHEA:23236"/>
        <dbReference type="Rhea" id="RHEA-COMP:10208"/>
        <dbReference type="Rhea" id="RHEA-COMP:10311"/>
        <dbReference type="ChEBI" id="CHEBI:15377"/>
        <dbReference type="ChEBI" id="CHEBI:15378"/>
        <dbReference type="ChEBI" id="CHEBI:17790"/>
        <dbReference type="ChEBI" id="CHEBI:29973"/>
        <dbReference type="ChEBI" id="CHEBI:82795"/>
        <dbReference type="EC" id="3.1.1.61"/>
    </reaction>
</comment>
<evidence type="ECO:0000313" key="10">
    <source>
        <dbReference type="Proteomes" id="UP000223596"/>
    </source>
</evidence>
<dbReference type="NCBIfam" id="NF001965">
    <property type="entry name" value="PRK00742.1"/>
    <property type="match status" value="1"/>
</dbReference>
<comment type="catalytic activity">
    <reaction evidence="4">
        <text>L-glutaminyl-[protein] + H2O = L-glutamyl-[protein] + NH4(+)</text>
        <dbReference type="Rhea" id="RHEA:16441"/>
        <dbReference type="Rhea" id="RHEA-COMP:10207"/>
        <dbReference type="Rhea" id="RHEA-COMP:10208"/>
        <dbReference type="ChEBI" id="CHEBI:15377"/>
        <dbReference type="ChEBI" id="CHEBI:28938"/>
        <dbReference type="ChEBI" id="CHEBI:29973"/>
        <dbReference type="ChEBI" id="CHEBI:30011"/>
        <dbReference type="EC" id="3.5.1.44"/>
    </reaction>
</comment>
<dbReference type="Gene3D" id="3.40.50.2300">
    <property type="match status" value="1"/>
</dbReference>
<comment type="PTM">
    <text evidence="4">Phosphorylated by CheA. Phosphorylation of the N-terminal regulatory domain activates the methylesterase activity.</text>
</comment>
<evidence type="ECO:0000256" key="2">
    <source>
        <dbReference type="ARBA" id="ARBA00024867"/>
    </source>
</evidence>
<feature type="active site" evidence="4 5">
    <location>
        <position position="181"/>
    </location>
</feature>
<dbReference type="Pfam" id="PF01339">
    <property type="entry name" value="CheB_methylest"/>
    <property type="match status" value="1"/>
</dbReference>
<feature type="active site" evidence="4 5">
    <location>
        <position position="208"/>
    </location>
</feature>
<keyword evidence="1 4" id="KW-0378">Hydrolase</keyword>
<feature type="modified residue" description="4-aspartylphosphate" evidence="4 6">
    <location>
        <position position="56"/>
    </location>
</feature>
<dbReference type="InterPro" id="IPR001789">
    <property type="entry name" value="Sig_transdc_resp-reg_receiver"/>
</dbReference>
<dbReference type="RefSeq" id="WP_003514503.1">
    <property type="nucleotide sequence ID" value="NZ_CP013828.1"/>
</dbReference>
<feature type="domain" description="CheB-type methylesterase" evidence="8">
    <location>
        <begin position="169"/>
        <end position="364"/>
    </location>
</feature>
<dbReference type="SUPFAM" id="SSF52172">
    <property type="entry name" value="CheY-like"/>
    <property type="match status" value="1"/>
</dbReference>
<dbReference type="InterPro" id="IPR035909">
    <property type="entry name" value="CheB_C"/>
</dbReference>
<evidence type="ECO:0000256" key="6">
    <source>
        <dbReference type="PROSITE-ProRule" id="PRU00169"/>
    </source>
</evidence>
<dbReference type="PROSITE" id="PS50110">
    <property type="entry name" value="RESPONSE_REGULATORY"/>
    <property type="match status" value="1"/>
</dbReference>
<dbReference type="GeneID" id="35805023"/>
<dbReference type="EC" id="3.5.1.44" evidence="4"/>
<dbReference type="PIRSF" id="PIRSF000876">
    <property type="entry name" value="RR_chemtxs_CheB"/>
    <property type="match status" value="1"/>
</dbReference>
<dbReference type="SUPFAM" id="SSF52738">
    <property type="entry name" value="Methylesterase CheB, C-terminal domain"/>
    <property type="match status" value="1"/>
</dbReference>
<dbReference type="GO" id="GO:0005737">
    <property type="term" value="C:cytoplasm"/>
    <property type="evidence" value="ECO:0007669"/>
    <property type="project" value="UniProtKB-SubCell"/>
</dbReference>
<organism evidence="9 10">
    <name type="scientific">Acetivibrio thermocellus AD2</name>
    <dbReference type="NCBI Taxonomy" id="1138384"/>
    <lineage>
        <taxon>Bacteria</taxon>
        <taxon>Bacillati</taxon>
        <taxon>Bacillota</taxon>
        <taxon>Clostridia</taxon>
        <taxon>Eubacteriales</taxon>
        <taxon>Oscillospiraceae</taxon>
        <taxon>Acetivibrio</taxon>
    </lineage>
</organism>
<dbReference type="InterPro" id="IPR008248">
    <property type="entry name" value="CheB-like"/>
</dbReference>
<keyword evidence="4 5" id="KW-0145">Chemotaxis</keyword>
<evidence type="ECO:0000256" key="3">
    <source>
        <dbReference type="ARBA" id="ARBA00048267"/>
    </source>
</evidence>
<dbReference type="GO" id="GO:0050568">
    <property type="term" value="F:protein-glutamine glutaminase activity"/>
    <property type="evidence" value="ECO:0007669"/>
    <property type="project" value="UniProtKB-UniRule"/>
</dbReference>
<sequence length="364" mass="40186">MQKYGVLVVDDSSFMRRCISLIIEKDPQLFIIGIARNGIEAIEKVQRLKPDIVTMDVEMPEMDGMTALKEIMRVCPVPVIVLSNQTDKDPETTFQALELGAADFYLKNALLEENVKPEIIREFLDRLKAIAQKARKCGKKEIKQKTDSEKVSEILDNILSKSEDLIKTKTGAADLLIIGCSTGGPSALQSILPRFPKDTHVPIVVLQHMPPGFTKPLAERFDAICNLRVKEAEDGDIVEAGNIYIAPAGYQTFFDKKANGVIALRVKDCPSVKTLYKPSINVTLDSAAPIYRERLLSVILTGMGNDGLVGCETVKKYNGKVIVEAEETCVVYGMPKVVYEAGLADIQVPLSDIFHEIMLCIGNK</sequence>
<evidence type="ECO:0000259" key="8">
    <source>
        <dbReference type="PROSITE" id="PS50122"/>
    </source>
</evidence>
<dbReference type="Gene3D" id="3.40.50.180">
    <property type="entry name" value="Methylesterase CheB, C-terminal domain"/>
    <property type="match status" value="1"/>
</dbReference>
<dbReference type="AlphaFoldDB" id="A0AB36TCI0"/>
<dbReference type="PROSITE" id="PS50122">
    <property type="entry name" value="CHEB"/>
    <property type="match status" value="1"/>
</dbReference>
<keyword evidence="4 6" id="KW-0597">Phosphoprotein</keyword>
<dbReference type="HAMAP" id="MF_00099">
    <property type="entry name" value="CheB_chemtxs"/>
    <property type="match status" value="1"/>
</dbReference>
<dbReference type="CDD" id="cd17541">
    <property type="entry name" value="REC_CheB-like"/>
    <property type="match status" value="1"/>
</dbReference>
<comment type="function">
    <text evidence="2">May play the central regulatory role in sporulation. It may be an element of the effector pathway responsible for the activation of sporulation genes in response to nutritional stress. Spo0A may act in concert with spo0H (a sigma factor) to control the expression of some genes that are critical to the sporulation process.</text>
</comment>
<protein>
    <recommendedName>
        <fullName evidence="4">Protein-glutamate methylesterase/protein-glutamine glutaminase</fullName>
        <ecNumber evidence="4">3.1.1.61</ecNumber>
        <ecNumber evidence="4">3.5.1.44</ecNumber>
    </recommendedName>
</protein>
<dbReference type="PANTHER" id="PTHR42872:SF3">
    <property type="entry name" value="PROTEIN-GLUTAMATE METHYLESTERASE_PROTEIN-GLUTAMINE GLUTAMINASE 1"/>
    <property type="match status" value="1"/>
</dbReference>
<feature type="domain" description="Response regulatory" evidence="7">
    <location>
        <begin position="5"/>
        <end position="122"/>
    </location>
</feature>
<feature type="active site" evidence="4 5">
    <location>
        <position position="306"/>
    </location>
</feature>
<reference evidence="9 10" key="1">
    <citation type="submission" date="2017-09" db="EMBL/GenBank/DDBJ databases">
        <title>Evaluation of Pacific Biosciences Sequencing Technology to Finishing C. thermocellum Genome Sequences.</title>
        <authorList>
            <person name="Brown S."/>
        </authorList>
    </citation>
    <scope>NUCLEOTIDE SEQUENCE [LARGE SCALE GENOMIC DNA]</scope>
    <source>
        <strain evidence="9 10">AD2</strain>
    </source>
</reference>
<dbReference type="GO" id="GO:0000156">
    <property type="term" value="F:phosphorelay response regulator activity"/>
    <property type="evidence" value="ECO:0007669"/>
    <property type="project" value="InterPro"/>
</dbReference>
<dbReference type="CDD" id="cd16432">
    <property type="entry name" value="CheB_Rec"/>
    <property type="match status" value="1"/>
</dbReference>
<comment type="caution">
    <text evidence="9">The sequence shown here is derived from an EMBL/GenBank/DDBJ whole genome shotgun (WGS) entry which is preliminary data.</text>
</comment>
<evidence type="ECO:0000256" key="4">
    <source>
        <dbReference type="HAMAP-Rule" id="MF_00099"/>
    </source>
</evidence>
<dbReference type="SMART" id="SM00448">
    <property type="entry name" value="REC"/>
    <property type="match status" value="1"/>
</dbReference>
<dbReference type="InterPro" id="IPR000673">
    <property type="entry name" value="Sig_transdc_resp-reg_Me-estase"/>
</dbReference>
<accession>A0AB36TCI0</accession>